<dbReference type="InterPro" id="IPR036890">
    <property type="entry name" value="HATPase_C_sf"/>
</dbReference>
<dbReference type="AlphaFoldDB" id="D5XAZ5"/>
<dbReference type="HOGENOM" id="CLU_037402_0_0_9"/>
<evidence type="ECO:0000313" key="3">
    <source>
        <dbReference type="Proteomes" id="UP000002377"/>
    </source>
</evidence>
<evidence type="ECO:0008006" key="4">
    <source>
        <dbReference type="Google" id="ProtNLM"/>
    </source>
</evidence>
<dbReference type="OrthoDB" id="7452186at2"/>
<dbReference type="SUPFAM" id="SSF55874">
    <property type="entry name" value="ATPase domain of HSP90 chaperone/DNA topoisomerase II/histidine kinase"/>
    <property type="match status" value="1"/>
</dbReference>
<dbReference type="Pfam" id="PF13589">
    <property type="entry name" value="HATPase_c_3"/>
    <property type="match status" value="1"/>
</dbReference>
<dbReference type="Proteomes" id="UP000002377">
    <property type="component" value="Chromosome"/>
</dbReference>
<accession>D5XAZ5</accession>
<keyword evidence="1" id="KW-0175">Coiled coil</keyword>
<dbReference type="RefSeq" id="WP_013119338.1">
    <property type="nucleotide sequence ID" value="NC_014152.1"/>
</dbReference>
<evidence type="ECO:0000313" key="2">
    <source>
        <dbReference type="EMBL" id="ADG81315.1"/>
    </source>
</evidence>
<dbReference type="EMBL" id="CP002028">
    <property type="protein sequence ID" value="ADG81315.1"/>
    <property type="molecule type" value="Genomic_DNA"/>
</dbReference>
<keyword evidence="3" id="KW-1185">Reference proteome</keyword>
<gene>
    <name evidence="2" type="ordered locus">TherJR_0431</name>
</gene>
<reference evidence="2 3" key="1">
    <citation type="submission" date="2010-05" db="EMBL/GenBank/DDBJ databases">
        <title>Complete sequence of Thermincola sp. JR.</title>
        <authorList>
            <consortium name="US DOE Joint Genome Institute"/>
            <person name="Lucas S."/>
            <person name="Copeland A."/>
            <person name="Lapidus A."/>
            <person name="Cheng J.-F."/>
            <person name="Bruce D."/>
            <person name="Goodwin L."/>
            <person name="Pitluck S."/>
            <person name="Chertkov O."/>
            <person name="Detter J.C."/>
            <person name="Han C."/>
            <person name="Tapia R."/>
            <person name="Land M."/>
            <person name="Hauser L."/>
            <person name="Kyrpides N."/>
            <person name="Mikhailova N."/>
            <person name="Hazen T.C."/>
            <person name="Woyke T."/>
        </authorList>
    </citation>
    <scope>NUCLEOTIDE SEQUENCE [LARGE SCALE GENOMIC DNA]</scope>
    <source>
        <strain evidence="2 3">JR</strain>
    </source>
</reference>
<protein>
    <recommendedName>
        <fullName evidence="4">ATP-binding region ATPase domain protein</fullName>
    </recommendedName>
</protein>
<feature type="coiled-coil region" evidence="1">
    <location>
        <begin position="376"/>
        <end position="403"/>
    </location>
</feature>
<evidence type="ECO:0000256" key="1">
    <source>
        <dbReference type="SAM" id="Coils"/>
    </source>
</evidence>
<name>D5XAZ5_THEPJ</name>
<proteinExistence type="predicted"/>
<organism evidence="2 3">
    <name type="scientific">Thermincola potens (strain JR)</name>
    <dbReference type="NCBI Taxonomy" id="635013"/>
    <lineage>
        <taxon>Bacteria</taxon>
        <taxon>Bacillati</taxon>
        <taxon>Bacillota</taxon>
        <taxon>Clostridia</taxon>
        <taxon>Eubacteriales</taxon>
        <taxon>Thermincolaceae</taxon>
        <taxon>Thermincola</taxon>
    </lineage>
</organism>
<dbReference type="eggNOG" id="COG0326">
    <property type="taxonomic scope" value="Bacteria"/>
</dbReference>
<feature type="coiled-coil region" evidence="1">
    <location>
        <begin position="464"/>
        <end position="491"/>
    </location>
</feature>
<dbReference type="KEGG" id="tjr:TherJR_0431"/>
<dbReference type="Gene3D" id="3.30.565.10">
    <property type="entry name" value="Histidine kinase-like ATPase, C-terminal domain"/>
    <property type="match status" value="1"/>
</dbReference>
<sequence length="546" mass="63326">MSNTDVKIGKFALESLTTGMYADPRIIYREYIQNCTDAIDEAIKKGILSKEDAQINIRIDLKKKQIIITDNGIGIDSENAWNYLVGIGDSEKSHTEMRGFRGIGRLGGISYCNKLTFVTSSLGEKVKTEIVWDCAKLRELLQPGKYTDYDLKRAVLEVTTLNQTNEDSEKHYFKVILEEVNEKYSSLLNEGEIRTYLSEVAPVPFNHQRFIYAGQVEDKLSYYGKVHEEYNIYLNDDPNPIFKPYKTWFWVDNKKDHIVGLEFFDGYDKEGNLLFVGWYAKTNWYGQIENRDREIRGLRIRKKNILIGDEKTLDSFFSETRFNKWVIGEIYVYSDLIPNARRDYFEENESYWTFKEVLEPFTRKTLSKFPRIFSEKRKLNKVLNNASDEITEIEEELEKGITSEVKRRDLCNKVHTLKKQVRKALPKEIKKPADLQPYKLKIEQGSSSISSNIQGNGTNTSITSRINSEKAKELLNKINELENKVINSKNYRTNELSSAYSKDIKKVLRHVFEIIDNHCSCSNSNELINVIIQQLNEKVSGKAKKA</sequence>
<dbReference type="STRING" id="635013.TherJR_0431"/>